<dbReference type="PANTHER" id="PTHR31609">
    <property type="entry name" value="YDJC DEACETYLASE FAMILY MEMBER"/>
    <property type="match status" value="1"/>
</dbReference>
<dbReference type="Proteomes" id="UP001209276">
    <property type="component" value="Unassembled WGS sequence"/>
</dbReference>
<organism evidence="6 7">
    <name type="scientific">Paenibacillus thiaminolyticus</name>
    <name type="common">Bacillus thiaminolyticus</name>
    <dbReference type="NCBI Taxonomy" id="49283"/>
    <lineage>
        <taxon>Bacteria</taxon>
        <taxon>Bacillati</taxon>
        <taxon>Bacillota</taxon>
        <taxon>Bacilli</taxon>
        <taxon>Bacillales</taxon>
        <taxon>Paenibacillaceae</taxon>
        <taxon>Paenibacillus</taxon>
    </lineage>
</organism>
<keyword evidence="5" id="KW-0119">Carbohydrate metabolism</keyword>
<comment type="cofactor">
    <cofactor evidence="1">
        <name>Mg(2+)</name>
        <dbReference type="ChEBI" id="CHEBI:18420"/>
    </cofactor>
</comment>
<evidence type="ECO:0000256" key="2">
    <source>
        <dbReference type="ARBA" id="ARBA00022723"/>
    </source>
</evidence>
<dbReference type="Pfam" id="PF04794">
    <property type="entry name" value="YdjC"/>
    <property type="match status" value="1"/>
</dbReference>
<keyword evidence="7" id="KW-1185">Reference proteome</keyword>
<dbReference type="EMBL" id="JAMDMM010000058">
    <property type="protein sequence ID" value="MCY9610504.1"/>
    <property type="molecule type" value="Genomic_DNA"/>
</dbReference>
<evidence type="ECO:0000313" key="6">
    <source>
        <dbReference type="EMBL" id="MCY9610504.1"/>
    </source>
</evidence>
<gene>
    <name evidence="6" type="ORF">M5W83_25465</name>
</gene>
<evidence type="ECO:0000256" key="1">
    <source>
        <dbReference type="ARBA" id="ARBA00001946"/>
    </source>
</evidence>
<dbReference type="InterPro" id="IPR011330">
    <property type="entry name" value="Glyco_hydro/deAcase_b/a-brl"/>
</dbReference>
<evidence type="ECO:0000256" key="5">
    <source>
        <dbReference type="ARBA" id="ARBA00023277"/>
    </source>
</evidence>
<proteinExistence type="predicted"/>
<reference evidence="6 7" key="1">
    <citation type="submission" date="2022-05" db="EMBL/GenBank/DDBJ databases">
        <title>Genome Sequencing of Bee-Associated Microbes.</title>
        <authorList>
            <person name="Dunlap C."/>
        </authorList>
    </citation>
    <scope>NUCLEOTIDE SEQUENCE [LARGE SCALE GENOMIC DNA]</scope>
    <source>
        <strain evidence="6 7">NRRL B-14613</strain>
    </source>
</reference>
<dbReference type="PANTHER" id="PTHR31609:SF1">
    <property type="entry name" value="CARBOHYDRATE DEACETYLASE"/>
    <property type="match status" value="1"/>
</dbReference>
<dbReference type="InterPro" id="IPR006879">
    <property type="entry name" value="YdjC-like"/>
</dbReference>
<dbReference type="Gene3D" id="3.20.20.370">
    <property type="entry name" value="Glycoside hydrolase/deacetylase"/>
    <property type="match status" value="1"/>
</dbReference>
<protein>
    <submittedName>
        <fullName evidence="6">ChbG/HpnK family deacetylase</fullName>
    </submittedName>
</protein>
<comment type="caution">
    <text evidence="6">The sequence shown here is derived from an EMBL/GenBank/DDBJ whole genome shotgun (WGS) entry which is preliminary data.</text>
</comment>
<keyword evidence="2" id="KW-0479">Metal-binding</keyword>
<dbReference type="SUPFAM" id="SSF88713">
    <property type="entry name" value="Glycoside hydrolase/deacetylase"/>
    <property type="match status" value="1"/>
</dbReference>
<keyword evidence="3" id="KW-0378">Hydrolase</keyword>
<sequence>MEAHRFGTVSSASLMVNTLGFLEAVSLAKSTPSLGVGLHFNLTYGTPATNPLLVPSLVGTGGSFHGNHAEWTYRDIAHYGQFPAIRSVLTLGR</sequence>
<evidence type="ECO:0000313" key="7">
    <source>
        <dbReference type="Proteomes" id="UP001209276"/>
    </source>
</evidence>
<name>A0ABT4G348_PANTH</name>
<accession>A0ABT4G348</accession>
<evidence type="ECO:0000256" key="3">
    <source>
        <dbReference type="ARBA" id="ARBA00022801"/>
    </source>
</evidence>
<evidence type="ECO:0000256" key="4">
    <source>
        <dbReference type="ARBA" id="ARBA00022842"/>
    </source>
</evidence>
<keyword evidence="4" id="KW-0460">Magnesium</keyword>